<accession>A0A182IT60</accession>
<organism evidence="1">
    <name type="scientific">Anopheles atroparvus</name>
    <name type="common">European mosquito</name>
    <dbReference type="NCBI Taxonomy" id="41427"/>
    <lineage>
        <taxon>Eukaryota</taxon>
        <taxon>Metazoa</taxon>
        <taxon>Ecdysozoa</taxon>
        <taxon>Arthropoda</taxon>
        <taxon>Hexapoda</taxon>
        <taxon>Insecta</taxon>
        <taxon>Pterygota</taxon>
        <taxon>Neoptera</taxon>
        <taxon>Endopterygota</taxon>
        <taxon>Diptera</taxon>
        <taxon>Nematocera</taxon>
        <taxon>Culicoidea</taxon>
        <taxon>Culicidae</taxon>
        <taxon>Anophelinae</taxon>
        <taxon>Anopheles</taxon>
    </lineage>
</organism>
<evidence type="ECO:0000313" key="1">
    <source>
        <dbReference type="EnsemblMetazoa" id="AATE004988-PA.1"/>
    </source>
</evidence>
<dbReference type="VEuPathDB" id="VectorBase:AATE004988"/>
<sequence>MARSWMAILSNAVIDHTLVPVLLLLLLLLLLVRSCTRVFAASSLRWEMGPIAIRNITIGFPHPIAGPQTDGRPSHNGPPLCRVNPNRNANDVVRVQPRILPFTKRVGRDSEEGNEENSNEVKFGGSQCSQLVPYGVSTISSPPFELGNNMATLKVHHQIEDDAIGCTVGG</sequence>
<protein>
    <submittedName>
        <fullName evidence="1">Uncharacterized protein</fullName>
    </submittedName>
</protein>
<reference evidence="1" key="1">
    <citation type="submission" date="2022-08" db="UniProtKB">
        <authorList>
            <consortium name="EnsemblMetazoa"/>
        </authorList>
    </citation>
    <scope>IDENTIFICATION</scope>
    <source>
        <strain evidence="1">EBRO</strain>
    </source>
</reference>
<dbReference type="EnsemblMetazoa" id="AATE004988-RA">
    <property type="protein sequence ID" value="AATE004988-PA.1"/>
    <property type="gene ID" value="AATE004988"/>
</dbReference>
<dbReference type="AlphaFoldDB" id="A0A182IT60"/>
<proteinExistence type="predicted"/>
<name>A0A182IT60_ANOAO</name>